<sequence length="134" mass="14886">MTENTLTVRVESNDEFFDRALEAAAKADAGELTDDHTGVSLPDEAALARVLSEKNLELIRTTAREEPKSLRELARLVDRDIKNVSNAINDLAELGLVEFEQDGRSKRPVVWYSDIHVEYDLGVGTDDTEVAAQE</sequence>
<organism evidence="1 2">
    <name type="scientific">Haloferax larsenii</name>
    <dbReference type="NCBI Taxonomy" id="302484"/>
    <lineage>
        <taxon>Archaea</taxon>
        <taxon>Methanobacteriati</taxon>
        <taxon>Methanobacteriota</taxon>
        <taxon>Stenosarchaea group</taxon>
        <taxon>Halobacteria</taxon>
        <taxon>Halobacteriales</taxon>
        <taxon>Haloferacaceae</taxon>
        <taxon>Haloferax</taxon>
    </lineage>
</organism>
<gene>
    <name evidence="1" type="ORF">SAMN04488691_1225</name>
</gene>
<proteinExistence type="predicted"/>
<dbReference type="Proteomes" id="UP000183894">
    <property type="component" value="Unassembled WGS sequence"/>
</dbReference>
<accession>A0A1H7VFR5</accession>
<evidence type="ECO:0000313" key="2">
    <source>
        <dbReference type="Proteomes" id="UP000183894"/>
    </source>
</evidence>
<dbReference type="OrthoDB" id="325082at2157"/>
<name>A0A1H7VFR5_HALLR</name>
<dbReference type="Gene3D" id="1.10.10.10">
    <property type="entry name" value="Winged helix-like DNA-binding domain superfamily/Winged helix DNA-binding domain"/>
    <property type="match status" value="1"/>
</dbReference>
<dbReference type="AlphaFoldDB" id="A0A1H7VFR5"/>
<dbReference type="InterPro" id="IPR036388">
    <property type="entry name" value="WH-like_DNA-bd_sf"/>
</dbReference>
<dbReference type="EMBL" id="FOAD01000022">
    <property type="protein sequence ID" value="SEM07709.1"/>
    <property type="molecule type" value="Genomic_DNA"/>
</dbReference>
<reference evidence="1 2" key="1">
    <citation type="submission" date="2016-10" db="EMBL/GenBank/DDBJ databases">
        <authorList>
            <person name="de Groot N.N."/>
        </authorList>
    </citation>
    <scope>NUCLEOTIDE SEQUENCE [LARGE SCALE GENOMIC DNA]</scope>
    <source>
        <strain evidence="1 2">CDM_5</strain>
    </source>
</reference>
<dbReference type="SUPFAM" id="SSF46785">
    <property type="entry name" value="Winged helix' DNA-binding domain"/>
    <property type="match status" value="1"/>
</dbReference>
<evidence type="ECO:0000313" key="1">
    <source>
        <dbReference type="EMBL" id="SEM07709.1"/>
    </source>
</evidence>
<dbReference type="Pfam" id="PF25212">
    <property type="entry name" value="HVO_A0114"/>
    <property type="match status" value="1"/>
</dbReference>
<dbReference type="InterPro" id="IPR036390">
    <property type="entry name" value="WH_DNA-bd_sf"/>
</dbReference>
<dbReference type="RefSeq" id="WP_074796959.1">
    <property type="nucleotide sequence ID" value="NZ_FOAD01000022.1"/>
</dbReference>
<protein>
    <submittedName>
        <fullName evidence="1">Predicted transcriptional regulator</fullName>
    </submittedName>
</protein>